<dbReference type="HOGENOM" id="CLU_2200778_0_0_1"/>
<name>C4J8W0_MAIZE</name>
<dbReference type="EMBL" id="BT087257">
    <property type="protein sequence ID" value="ACR37610.1"/>
    <property type="molecule type" value="mRNA"/>
</dbReference>
<sequence>MVTVLCGLWARRSRYRRRHLQRRRTWETAGGVAVAWSLGRGRLAGWRLPGRGRPAAGLGLSWTRAAGRRTPGELWMCGTAAGSPCVGIPRFPPVRWDDWWCELEQASS</sequence>
<protein>
    <submittedName>
        <fullName evidence="1">Uncharacterized protein</fullName>
    </submittedName>
</protein>
<evidence type="ECO:0000313" key="1">
    <source>
        <dbReference type="EMBL" id="ACR37610.1"/>
    </source>
</evidence>
<dbReference type="GeneID" id="100502165"/>
<proteinExistence type="evidence at transcript level"/>
<dbReference type="KEGG" id="zma:100502165"/>
<reference evidence="1" key="1">
    <citation type="journal article" date="2009" name="PLoS Genet.">
        <title>Sequencing, mapping, and analysis of 27,455 maize full-length cDNAs.</title>
        <authorList>
            <person name="Soderlund C."/>
            <person name="Descour A."/>
            <person name="Kudrna D."/>
            <person name="Bomhoff M."/>
            <person name="Boyd L."/>
            <person name="Currie J."/>
            <person name="Angelova A."/>
            <person name="Collura K."/>
            <person name="Wissotski M."/>
            <person name="Ashley E."/>
            <person name="Morrow D."/>
            <person name="Fernandes J."/>
            <person name="Walbot V."/>
            <person name="Yu Y."/>
        </authorList>
    </citation>
    <scope>NUCLEOTIDE SEQUENCE</scope>
    <source>
        <strain evidence="1">B73</strain>
    </source>
</reference>
<organism evidence="1">
    <name type="scientific">Zea mays</name>
    <name type="common">Maize</name>
    <dbReference type="NCBI Taxonomy" id="4577"/>
    <lineage>
        <taxon>Eukaryota</taxon>
        <taxon>Viridiplantae</taxon>
        <taxon>Streptophyta</taxon>
        <taxon>Embryophyta</taxon>
        <taxon>Tracheophyta</taxon>
        <taxon>Spermatophyta</taxon>
        <taxon>Magnoliopsida</taxon>
        <taxon>Liliopsida</taxon>
        <taxon>Poales</taxon>
        <taxon>Poaceae</taxon>
        <taxon>PACMAD clade</taxon>
        <taxon>Panicoideae</taxon>
        <taxon>Andropogonodae</taxon>
        <taxon>Andropogoneae</taxon>
        <taxon>Tripsacinae</taxon>
        <taxon>Zea</taxon>
    </lineage>
</organism>
<dbReference type="AlphaFoldDB" id="C4J8W0"/>
<accession>C4J8W0</accession>
<reference evidence="1" key="2">
    <citation type="submission" date="2012-06" db="EMBL/GenBank/DDBJ databases">
        <authorList>
            <person name="Yu Y."/>
            <person name="Currie J."/>
            <person name="Lomeli R."/>
            <person name="Angelova A."/>
            <person name="Collura K."/>
            <person name="Wissotski M."/>
            <person name="Campos D."/>
            <person name="Kudrna D."/>
            <person name="Golser W."/>
            <person name="Ashely E."/>
            <person name="Descour A."/>
            <person name="Fernandes J."/>
            <person name="Soderlund C."/>
            <person name="Walbot V."/>
        </authorList>
    </citation>
    <scope>NUCLEOTIDE SEQUENCE</scope>
    <source>
        <strain evidence="1">B73</strain>
    </source>
</reference>
<dbReference type="RefSeq" id="NP_001183572.1">
    <property type="nucleotide sequence ID" value="NM_001196643.1"/>
</dbReference>